<evidence type="ECO:0000313" key="6">
    <source>
        <dbReference type="EMBL" id="GAA3669180.1"/>
    </source>
</evidence>
<dbReference type="Gene3D" id="1.10.150.130">
    <property type="match status" value="1"/>
</dbReference>
<dbReference type="RefSeq" id="WP_344878747.1">
    <property type="nucleotide sequence ID" value="NZ_BAAAZP010000074.1"/>
</dbReference>
<dbReference type="InterPro" id="IPR002104">
    <property type="entry name" value="Integrase_catalytic"/>
</dbReference>
<dbReference type="InterPro" id="IPR050090">
    <property type="entry name" value="Tyrosine_recombinase_XerCD"/>
</dbReference>
<reference evidence="7" key="1">
    <citation type="journal article" date="2019" name="Int. J. Syst. Evol. Microbiol.">
        <title>The Global Catalogue of Microorganisms (GCM) 10K type strain sequencing project: providing services to taxonomists for standard genome sequencing and annotation.</title>
        <authorList>
            <consortium name="The Broad Institute Genomics Platform"/>
            <consortium name="The Broad Institute Genome Sequencing Center for Infectious Disease"/>
            <person name="Wu L."/>
            <person name="Ma J."/>
        </authorList>
    </citation>
    <scope>NUCLEOTIDE SEQUENCE [LARGE SCALE GENOMIC DNA]</scope>
    <source>
        <strain evidence="7">JCM 16904</strain>
    </source>
</reference>
<organism evidence="6 7">
    <name type="scientific">Nonomuraea antimicrobica</name>
    <dbReference type="NCBI Taxonomy" id="561173"/>
    <lineage>
        <taxon>Bacteria</taxon>
        <taxon>Bacillati</taxon>
        <taxon>Actinomycetota</taxon>
        <taxon>Actinomycetes</taxon>
        <taxon>Streptosporangiales</taxon>
        <taxon>Streptosporangiaceae</taxon>
        <taxon>Nonomuraea</taxon>
    </lineage>
</organism>
<dbReference type="InterPro" id="IPR013762">
    <property type="entry name" value="Integrase-like_cat_sf"/>
</dbReference>
<dbReference type="PROSITE" id="PS51900">
    <property type="entry name" value="CB"/>
    <property type="match status" value="1"/>
</dbReference>
<sequence>MTKRRSRGDGGLRWDETRQRWVATLTVGYTPAGKRIVRKGTGKTKTEAKNKLKEIIRDYEDGLTIAPGDYTVADAVTYWLEHGLNGRDAKTVRLYTDFVHLHIIPALGARKLRDLSVEDVDKWLAGKAALLSTRSLKLLHSILNRAVKNAMRRDKVKRNVVDLCDVPDGRAGRPSHALTLTQAEAVVTAAERAEVRIRAYILLSLLTGARTEEVRALTWPHVVAFDERRQAWLPVEEIGWDHREFAVYVWRSVRKKGDTKTVKSRRTLKMPARAVNALRLLSEAQDKVRATAGDSWTDTGLVFCTKTGTPLTATNVRRDFRKVLEDAGLTAAEWTPRELRHSFVSLLSDSGVPIEDISRLVGHANTVVTETVYRFQLRPVLLQGAEAMDDIFPMSGEA</sequence>
<gene>
    <name evidence="6" type="ORF">GCM10022224_036660</name>
</gene>
<evidence type="ECO:0000256" key="2">
    <source>
        <dbReference type="ARBA" id="ARBA00023172"/>
    </source>
</evidence>
<comment type="caution">
    <text evidence="6">The sequence shown here is derived from an EMBL/GenBank/DDBJ whole genome shotgun (WGS) entry which is preliminary data.</text>
</comment>
<accession>A0ABP7BSX1</accession>
<dbReference type="Gene3D" id="1.10.443.10">
    <property type="entry name" value="Intergrase catalytic core"/>
    <property type="match status" value="1"/>
</dbReference>
<protein>
    <submittedName>
        <fullName evidence="6">Site-specific integrase</fullName>
    </submittedName>
</protein>
<dbReference type="Pfam" id="PF00589">
    <property type="entry name" value="Phage_integrase"/>
    <property type="match status" value="1"/>
</dbReference>
<feature type="domain" description="Tyr recombinase" evidence="4">
    <location>
        <begin position="173"/>
        <end position="387"/>
    </location>
</feature>
<dbReference type="InterPro" id="IPR010998">
    <property type="entry name" value="Integrase_recombinase_N"/>
</dbReference>
<keyword evidence="1 3" id="KW-0238">DNA-binding</keyword>
<keyword evidence="7" id="KW-1185">Reference proteome</keyword>
<dbReference type="EMBL" id="BAAAZP010000074">
    <property type="protein sequence ID" value="GAA3669180.1"/>
    <property type="molecule type" value="Genomic_DNA"/>
</dbReference>
<dbReference type="PANTHER" id="PTHR30349">
    <property type="entry name" value="PHAGE INTEGRASE-RELATED"/>
    <property type="match status" value="1"/>
</dbReference>
<evidence type="ECO:0000259" key="4">
    <source>
        <dbReference type="PROSITE" id="PS51898"/>
    </source>
</evidence>
<dbReference type="CDD" id="cd01189">
    <property type="entry name" value="INT_ICEBs1_C_like"/>
    <property type="match status" value="1"/>
</dbReference>
<dbReference type="InterPro" id="IPR011010">
    <property type="entry name" value="DNA_brk_join_enz"/>
</dbReference>
<evidence type="ECO:0000256" key="1">
    <source>
        <dbReference type="ARBA" id="ARBA00023125"/>
    </source>
</evidence>
<dbReference type="Proteomes" id="UP001500902">
    <property type="component" value="Unassembled WGS sequence"/>
</dbReference>
<keyword evidence="2" id="KW-0233">DNA recombination</keyword>
<dbReference type="PANTHER" id="PTHR30349:SF91">
    <property type="entry name" value="INTA PROTEIN"/>
    <property type="match status" value="1"/>
</dbReference>
<feature type="domain" description="Core-binding (CB)" evidence="5">
    <location>
        <begin position="70"/>
        <end position="151"/>
    </location>
</feature>
<evidence type="ECO:0000313" key="7">
    <source>
        <dbReference type="Proteomes" id="UP001500902"/>
    </source>
</evidence>
<name>A0ABP7BSX1_9ACTN</name>
<proteinExistence type="predicted"/>
<dbReference type="InterPro" id="IPR044068">
    <property type="entry name" value="CB"/>
</dbReference>
<evidence type="ECO:0000256" key="3">
    <source>
        <dbReference type="PROSITE-ProRule" id="PRU01248"/>
    </source>
</evidence>
<evidence type="ECO:0000259" key="5">
    <source>
        <dbReference type="PROSITE" id="PS51900"/>
    </source>
</evidence>
<dbReference type="SUPFAM" id="SSF56349">
    <property type="entry name" value="DNA breaking-rejoining enzymes"/>
    <property type="match status" value="1"/>
</dbReference>
<dbReference type="PROSITE" id="PS51898">
    <property type="entry name" value="TYR_RECOMBINASE"/>
    <property type="match status" value="1"/>
</dbReference>